<dbReference type="InterPro" id="IPR002885">
    <property type="entry name" value="PPR_rpt"/>
</dbReference>
<evidence type="ECO:0000313" key="5">
    <source>
        <dbReference type="Proteomes" id="UP001165085"/>
    </source>
</evidence>
<dbReference type="PANTHER" id="PTHR47447:SF17">
    <property type="entry name" value="OS12G0638900 PROTEIN"/>
    <property type="match status" value="1"/>
</dbReference>
<dbReference type="Proteomes" id="UP001165085">
    <property type="component" value="Unassembled WGS sequence"/>
</dbReference>
<dbReference type="EMBL" id="BRXY01000224">
    <property type="protein sequence ID" value="GMH78599.1"/>
    <property type="molecule type" value="Genomic_DNA"/>
</dbReference>
<comment type="caution">
    <text evidence="4">The sequence shown here is derived from an EMBL/GenBank/DDBJ whole genome shotgun (WGS) entry which is preliminary data.</text>
</comment>
<evidence type="ECO:0008006" key="6">
    <source>
        <dbReference type="Google" id="ProtNLM"/>
    </source>
</evidence>
<protein>
    <recommendedName>
        <fullName evidence="6">Pentatricopeptide repeat-containing protein</fullName>
    </recommendedName>
</protein>
<dbReference type="Pfam" id="PF13812">
    <property type="entry name" value="PPR_3"/>
    <property type="match status" value="1"/>
</dbReference>
<organism evidence="4 5">
    <name type="scientific">Triparma strigata</name>
    <dbReference type="NCBI Taxonomy" id="1606541"/>
    <lineage>
        <taxon>Eukaryota</taxon>
        <taxon>Sar</taxon>
        <taxon>Stramenopiles</taxon>
        <taxon>Ochrophyta</taxon>
        <taxon>Bolidophyceae</taxon>
        <taxon>Parmales</taxon>
        <taxon>Triparmaceae</taxon>
        <taxon>Triparma</taxon>
    </lineage>
</organism>
<evidence type="ECO:0000256" key="2">
    <source>
        <dbReference type="SAM" id="MobiDB-lite"/>
    </source>
</evidence>
<feature type="signal peptide" evidence="3">
    <location>
        <begin position="1"/>
        <end position="20"/>
    </location>
</feature>
<proteinExistence type="predicted"/>
<sequence length="713" mass="78525">MKLLCLPLALLALHLIPTHTFHVISPKTYKSRVSRSAISADETNTATNTDNSLATNTPITSTNTSPNTEYTFQSIKSAQFRDLRKISQDLNLQVADVSTMRQNIMNKLGLSPPPRAPRQQKKKDPNGDGEGGIQIKGFERRPESGGDIQATLEAIEMCAETKEWKTATRKLKQLTNACASTSPATPVPPSAYTSALLSMSDNYGSCTPHAVSPARSIIETCLKSDVPLPADLLNRYAQSATYLSRDPQSIDSTLAIMQAMSSANVPIESQTYVLAIQRLCDEKCVSEATLVLRSWIVEGGETPELRVFEQVAREAVIQEEWEGVMSVLSLTKAAGYELDTIGTASSGRSLLGLGVIASEKLDNTPLALRLLTAANKADVSPERGDSLTCQTSKDVFNSALKIHSKAISDAEKEGNWKLAVKILELMKLRSLRPNSYTWLRVLRLCLSQKKSRRATAILFYWITESSNSKTGVEPPEISSFNSVVNCCELCGETELTLAVIEKMRQVHGTEGNVITFNIALKRLAKSGNGLACEGIILGMLQNQIEPTVVSYTTAIGAAASVGDYKMAKEWIRRMRIRHCYPNYHTYNCALSACVESKSLAGVEAGVEISKLYLADAGEQLRACDPEANGEEQKFFTTIPDKYGRQLAKQLTNELRECWRRGEIDMEEAKGGLRAELYKLVDFNDAKIEEMKGKIGEDEVECLEWHHLPKREVV</sequence>
<keyword evidence="1" id="KW-0677">Repeat</keyword>
<dbReference type="AlphaFoldDB" id="A0A9W7AVD3"/>
<dbReference type="InterPro" id="IPR011990">
    <property type="entry name" value="TPR-like_helical_dom_sf"/>
</dbReference>
<evidence type="ECO:0000256" key="1">
    <source>
        <dbReference type="ARBA" id="ARBA00022737"/>
    </source>
</evidence>
<dbReference type="Gene3D" id="1.25.40.10">
    <property type="entry name" value="Tetratricopeptide repeat domain"/>
    <property type="match status" value="2"/>
</dbReference>
<feature type="region of interest" description="Disordered" evidence="2">
    <location>
        <begin position="40"/>
        <end position="68"/>
    </location>
</feature>
<evidence type="ECO:0000256" key="3">
    <source>
        <dbReference type="SAM" id="SignalP"/>
    </source>
</evidence>
<gene>
    <name evidence="4" type="ORF">TrST_g14227</name>
</gene>
<dbReference type="NCBIfam" id="TIGR00756">
    <property type="entry name" value="PPR"/>
    <property type="match status" value="1"/>
</dbReference>
<name>A0A9W7AVD3_9STRA</name>
<keyword evidence="3" id="KW-0732">Signal</keyword>
<accession>A0A9W7AVD3</accession>
<evidence type="ECO:0000313" key="4">
    <source>
        <dbReference type="EMBL" id="GMH78599.1"/>
    </source>
</evidence>
<feature type="chain" id="PRO_5040939828" description="Pentatricopeptide repeat-containing protein" evidence="3">
    <location>
        <begin position="21"/>
        <end position="713"/>
    </location>
</feature>
<dbReference type="PANTHER" id="PTHR47447">
    <property type="entry name" value="OS03G0856100 PROTEIN"/>
    <property type="match status" value="1"/>
</dbReference>
<dbReference type="OrthoDB" id="193402at2759"/>
<reference evidence="5" key="1">
    <citation type="journal article" date="2023" name="Commun. Biol.">
        <title>Genome analysis of Parmales, the sister group of diatoms, reveals the evolutionary specialization of diatoms from phago-mixotrophs to photoautotrophs.</title>
        <authorList>
            <person name="Ban H."/>
            <person name="Sato S."/>
            <person name="Yoshikawa S."/>
            <person name="Yamada K."/>
            <person name="Nakamura Y."/>
            <person name="Ichinomiya M."/>
            <person name="Sato N."/>
            <person name="Blanc-Mathieu R."/>
            <person name="Endo H."/>
            <person name="Kuwata A."/>
            <person name="Ogata H."/>
        </authorList>
    </citation>
    <scope>NUCLEOTIDE SEQUENCE [LARGE SCALE GENOMIC DNA]</scope>
    <source>
        <strain evidence="5">NIES 3701</strain>
    </source>
</reference>
<keyword evidence="5" id="KW-1185">Reference proteome</keyword>
<feature type="region of interest" description="Disordered" evidence="2">
    <location>
        <begin position="106"/>
        <end position="145"/>
    </location>
</feature>